<evidence type="ECO:0000313" key="4">
    <source>
        <dbReference type="RefSeq" id="XP_024868965.1"/>
    </source>
</evidence>
<dbReference type="Pfam" id="PF25298">
    <property type="entry name" value="Baculo_FP_2nd"/>
    <property type="match status" value="1"/>
</dbReference>
<evidence type="ECO:0000259" key="2">
    <source>
        <dbReference type="Pfam" id="PF25298"/>
    </source>
</evidence>
<feature type="domain" description="FP protein C-terminal" evidence="2">
    <location>
        <begin position="244"/>
        <end position="290"/>
    </location>
</feature>
<dbReference type="GeneID" id="112452795"/>
<feature type="coiled-coil region" evidence="1">
    <location>
        <begin position="67"/>
        <end position="118"/>
    </location>
</feature>
<evidence type="ECO:0000313" key="3">
    <source>
        <dbReference type="Proteomes" id="UP000504618"/>
    </source>
</evidence>
<dbReference type="AlphaFoldDB" id="A0A6J1PI79"/>
<dbReference type="Proteomes" id="UP000504618">
    <property type="component" value="Unplaced"/>
</dbReference>
<name>A0A6J1PI79_9HYME</name>
<evidence type="ECO:0000256" key="1">
    <source>
        <dbReference type="SAM" id="Coils"/>
    </source>
</evidence>
<accession>A0A6J1PI79</accession>
<organism evidence="3 4">
    <name type="scientific">Temnothorax curvispinosus</name>
    <dbReference type="NCBI Taxonomy" id="300111"/>
    <lineage>
        <taxon>Eukaryota</taxon>
        <taxon>Metazoa</taxon>
        <taxon>Ecdysozoa</taxon>
        <taxon>Arthropoda</taxon>
        <taxon>Hexapoda</taxon>
        <taxon>Insecta</taxon>
        <taxon>Pterygota</taxon>
        <taxon>Neoptera</taxon>
        <taxon>Endopterygota</taxon>
        <taxon>Hymenoptera</taxon>
        <taxon>Apocrita</taxon>
        <taxon>Aculeata</taxon>
        <taxon>Formicoidea</taxon>
        <taxon>Formicidae</taxon>
        <taxon>Myrmicinae</taxon>
        <taxon>Temnothorax</taxon>
    </lineage>
</organism>
<sequence length="291" mass="32201">MPLTPRDGQSSQLSEFFSSTSPRISNVSDVLLSGTQDLTQSQSKTNDLLLRLIEQLKVSDARMSTFIESQQRTNDEINDKLNQLNRIADQVERNCQRMTELERESAALAREVSELKTTLSAPLVRDEDSNSNKLIISGVPAALSVSSDEFVKNVFRALDIPNLLCHVLNVRAVVRGPLLAVAGSKPLTPSDTTSLIVTLASAAVRDIVIAKKRSKRTLTQEEVCGDSSERKIYVNELLSKVAYDLLQQTKRTAKQKSYKYVWVSSGRICVRRADGDTIVHIDNAADLAKLI</sequence>
<dbReference type="InterPro" id="IPR057251">
    <property type="entry name" value="FP_C"/>
</dbReference>
<proteinExistence type="predicted"/>
<gene>
    <name evidence="4" type="primary">LOC112452795</name>
</gene>
<reference evidence="4" key="1">
    <citation type="submission" date="2025-08" db="UniProtKB">
        <authorList>
            <consortium name="RefSeq"/>
        </authorList>
    </citation>
    <scope>IDENTIFICATION</scope>
    <source>
        <tissue evidence="4">Whole body</tissue>
    </source>
</reference>
<dbReference type="OrthoDB" id="7701660at2759"/>
<dbReference type="RefSeq" id="XP_024868965.1">
    <property type="nucleotide sequence ID" value="XM_025013197.1"/>
</dbReference>
<keyword evidence="3" id="KW-1185">Reference proteome</keyword>
<protein>
    <submittedName>
        <fullName evidence="4">Uncharacterized protein LOC112452795</fullName>
    </submittedName>
</protein>
<keyword evidence="1" id="KW-0175">Coiled coil</keyword>